<organism evidence="2 3">
    <name type="scientific">Aliiruegeria lutimaris</name>
    <dbReference type="NCBI Taxonomy" id="571298"/>
    <lineage>
        <taxon>Bacteria</taxon>
        <taxon>Pseudomonadati</taxon>
        <taxon>Pseudomonadota</taxon>
        <taxon>Alphaproteobacteria</taxon>
        <taxon>Rhodobacterales</taxon>
        <taxon>Roseobacteraceae</taxon>
        <taxon>Aliiruegeria</taxon>
    </lineage>
</organism>
<feature type="domain" description="AB hydrolase-1" evidence="1">
    <location>
        <begin position="23"/>
        <end position="264"/>
    </location>
</feature>
<evidence type="ECO:0000259" key="1">
    <source>
        <dbReference type="Pfam" id="PF00561"/>
    </source>
</evidence>
<protein>
    <submittedName>
        <fullName evidence="2">Pimeloyl-ACP methyl ester carboxylesterase</fullName>
    </submittedName>
</protein>
<gene>
    <name evidence="2" type="ORF">SAMN04488026_10665</name>
</gene>
<dbReference type="RefSeq" id="WP_093162361.1">
    <property type="nucleotide sequence ID" value="NZ_FNEK01000066.1"/>
</dbReference>
<dbReference type="EMBL" id="FNEK01000066">
    <property type="protein sequence ID" value="SDL06340.1"/>
    <property type="molecule type" value="Genomic_DNA"/>
</dbReference>
<dbReference type="SUPFAM" id="SSF53474">
    <property type="entry name" value="alpha/beta-Hydrolases"/>
    <property type="match status" value="1"/>
</dbReference>
<accession>A0A1G9H053</accession>
<dbReference type="Pfam" id="PF00561">
    <property type="entry name" value="Abhydrolase_1"/>
    <property type="match status" value="1"/>
</dbReference>
<dbReference type="GO" id="GO:0016020">
    <property type="term" value="C:membrane"/>
    <property type="evidence" value="ECO:0007669"/>
    <property type="project" value="TreeGrafter"/>
</dbReference>
<dbReference type="STRING" id="571298.SAMN04488026_10665"/>
<dbReference type="Gene3D" id="3.40.50.1820">
    <property type="entry name" value="alpha/beta hydrolase"/>
    <property type="match status" value="1"/>
</dbReference>
<evidence type="ECO:0000313" key="2">
    <source>
        <dbReference type="EMBL" id="SDL06340.1"/>
    </source>
</evidence>
<reference evidence="2 3" key="1">
    <citation type="submission" date="2016-10" db="EMBL/GenBank/DDBJ databases">
        <authorList>
            <person name="de Groot N.N."/>
        </authorList>
    </citation>
    <scope>NUCLEOTIDE SEQUENCE [LARGE SCALE GENOMIC DNA]</scope>
    <source>
        <strain evidence="2 3">DSM 25294</strain>
    </source>
</reference>
<dbReference type="OrthoDB" id="9791366at2"/>
<dbReference type="PANTHER" id="PTHR43798">
    <property type="entry name" value="MONOACYLGLYCEROL LIPASE"/>
    <property type="match status" value="1"/>
</dbReference>
<dbReference type="PANTHER" id="PTHR43798:SF33">
    <property type="entry name" value="HYDROLASE, PUTATIVE (AFU_ORTHOLOGUE AFUA_2G14860)-RELATED"/>
    <property type="match status" value="1"/>
</dbReference>
<dbReference type="InterPro" id="IPR050266">
    <property type="entry name" value="AB_hydrolase_sf"/>
</dbReference>
<dbReference type="InterPro" id="IPR000073">
    <property type="entry name" value="AB_hydrolase_1"/>
</dbReference>
<dbReference type="Proteomes" id="UP000199382">
    <property type="component" value="Unassembled WGS sequence"/>
</dbReference>
<dbReference type="AlphaFoldDB" id="A0A1G9H053"/>
<sequence>MTEFFTTPDGLRLAYNDTGHGHPLLCLAGLSRNMDDFAPVVAHFASRARVLRLDSRGRGRSDRDPDFHNYSVLQEARDVVALLDHLGLEKVSILGTSRGGLIAMSLAMVNPERLHGVIFNDIGPVVDPAGLADIMGYLGYKPSYSSFEDAADRLPEAMAPRFSNVPRATWQAFAEALWFETPQGLDIRYDPALRRAVLEQAAEGALPEIWPLFEALAPFPVALIRGENSNILTRETAEEMRRRKPDLIFAEVPDRGHVPFLDEPESRAVISAYLESVT</sequence>
<keyword evidence="3" id="KW-1185">Reference proteome</keyword>
<name>A0A1G9H053_9RHOB</name>
<dbReference type="InterPro" id="IPR029058">
    <property type="entry name" value="AB_hydrolase_fold"/>
</dbReference>
<evidence type="ECO:0000313" key="3">
    <source>
        <dbReference type="Proteomes" id="UP000199382"/>
    </source>
</evidence>
<proteinExistence type="predicted"/>